<dbReference type="GO" id="GO:0006886">
    <property type="term" value="P:intracellular protein transport"/>
    <property type="evidence" value="ECO:0007669"/>
    <property type="project" value="TreeGrafter"/>
</dbReference>
<reference evidence="10" key="1">
    <citation type="submission" date="2021-12" db="EMBL/GenBank/DDBJ databases">
        <title>Curvularia clavata genome.</title>
        <authorList>
            <person name="Cao Y."/>
        </authorList>
    </citation>
    <scope>NUCLEOTIDE SEQUENCE</scope>
    <source>
        <strain evidence="10">Yc1106</strain>
    </source>
</reference>
<dbReference type="Gene3D" id="1.20.58.70">
    <property type="match status" value="1"/>
</dbReference>
<feature type="transmembrane region" description="Helical" evidence="8">
    <location>
        <begin position="343"/>
        <end position="366"/>
    </location>
</feature>
<dbReference type="PROSITE" id="PS50192">
    <property type="entry name" value="T_SNARE"/>
    <property type="match status" value="1"/>
</dbReference>
<evidence type="ECO:0000256" key="7">
    <source>
        <dbReference type="SAM" id="MobiDB-lite"/>
    </source>
</evidence>
<evidence type="ECO:0000259" key="9">
    <source>
        <dbReference type="PROSITE" id="PS50192"/>
    </source>
</evidence>
<evidence type="ECO:0000313" key="10">
    <source>
        <dbReference type="EMBL" id="USP78197.1"/>
    </source>
</evidence>
<gene>
    <name evidence="10" type="ORF">yc1106_05471</name>
</gene>
<dbReference type="GO" id="GO:0031201">
    <property type="term" value="C:SNARE complex"/>
    <property type="evidence" value="ECO:0007669"/>
    <property type="project" value="TreeGrafter"/>
</dbReference>
<dbReference type="GO" id="GO:0012505">
    <property type="term" value="C:endomembrane system"/>
    <property type="evidence" value="ECO:0007669"/>
    <property type="project" value="TreeGrafter"/>
</dbReference>
<dbReference type="GO" id="GO:0048278">
    <property type="term" value="P:vesicle docking"/>
    <property type="evidence" value="ECO:0007669"/>
    <property type="project" value="TreeGrafter"/>
</dbReference>
<accession>A0A9Q8Z9S1</accession>
<comment type="subcellular location">
    <subcellularLocation>
        <location evidence="1">Membrane</location>
        <topology evidence="1">Single-pass type IV membrane protein</topology>
    </subcellularLocation>
</comment>
<evidence type="ECO:0000256" key="1">
    <source>
        <dbReference type="ARBA" id="ARBA00004211"/>
    </source>
</evidence>
<feature type="coiled-coil region" evidence="6">
    <location>
        <begin position="279"/>
        <end position="338"/>
    </location>
</feature>
<dbReference type="Pfam" id="PF00804">
    <property type="entry name" value="Syntaxin"/>
    <property type="match status" value="1"/>
</dbReference>
<feature type="compositionally biased region" description="Low complexity" evidence="7">
    <location>
        <begin position="13"/>
        <end position="24"/>
    </location>
</feature>
<feature type="coiled-coil region" evidence="6">
    <location>
        <begin position="160"/>
        <end position="218"/>
    </location>
</feature>
<dbReference type="Pfam" id="PF05739">
    <property type="entry name" value="SNARE"/>
    <property type="match status" value="1"/>
</dbReference>
<name>A0A9Q8Z9S1_CURCL</name>
<dbReference type="InterPro" id="IPR006011">
    <property type="entry name" value="Syntaxin_N"/>
</dbReference>
<sequence length="369" mass="41066">MSQNYQQYGGNPYGQAEAGYGAQANPYGGGDGYGSANPYGGSYDQPQPQLNPPVPLQRHGESNYSQPSQYSQAGALSPSNTNAQNIPHTDVPMNNLPAQGNTMEAPGAQPLSRDDFLARIEGAKERIGQLTSDIQAIASIHQRMLSSPDSRSSAELEAIVTNTQIRNTQIKDEIKFLERDAVRDPNDRTKRSQFEALKRTFESQLEDFQKEEADYSKRYREAIGRQYRIINPDATDAEVEEVANADLGDEGIFTQALKSNRSGQAASVLGAVRARHNDIQRIEKTMSELALLFTQLNEQVMYQEPQITQAEEQTVRVKDDTENANKQLDEGIKSARRARRLKWWILLTVIAILCVIALVLGLYFGLKNK</sequence>
<proteinExistence type="inferred from homology"/>
<dbReference type="GO" id="GO:0005886">
    <property type="term" value="C:plasma membrane"/>
    <property type="evidence" value="ECO:0007669"/>
    <property type="project" value="TreeGrafter"/>
</dbReference>
<evidence type="ECO:0000256" key="6">
    <source>
        <dbReference type="SAM" id="Coils"/>
    </source>
</evidence>
<dbReference type="GO" id="GO:0006906">
    <property type="term" value="P:vesicle fusion"/>
    <property type="evidence" value="ECO:0007669"/>
    <property type="project" value="TreeGrafter"/>
</dbReference>
<dbReference type="SUPFAM" id="SSF47661">
    <property type="entry name" value="t-snare proteins"/>
    <property type="match status" value="1"/>
</dbReference>
<dbReference type="InterPro" id="IPR000727">
    <property type="entry name" value="T_SNARE_dom"/>
</dbReference>
<dbReference type="GO" id="GO:0006887">
    <property type="term" value="P:exocytosis"/>
    <property type="evidence" value="ECO:0007669"/>
    <property type="project" value="TreeGrafter"/>
</dbReference>
<keyword evidence="5 8" id="KW-0472">Membrane</keyword>
<evidence type="ECO:0000256" key="4">
    <source>
        <dbReference type="ARBA" id="ARBA00022989"/>
    </source>
</evidence>
<dbReference type="PANTHER" id="PTHR19957">
    <property type="entry name" value="SYNTAXIN"/>
    <property type="match status" value="1"/>
</dbReference>
<dbReference type="AlphaFoldDB" id="A0A9Q8Z9S1"/>
<comment type="similarity">
    <text evidence="2">Belongs to the syntaxin family.</text>
</comment>
<organism evidence="10 11">
    <name type="scientific">Curvularia clavata</name>
    <dbReference type="NCBI Taxonomy" id="95742"/>
    <lineage>
        <taxon>Eukaryota</taxon>
        <taxon>Fungi</taxon>
        <taxon>Dikarya</taxon>
        <taxon>Ascomycota</taxon>
        <taxon>Pezizomycotina</taxon>
        <taxon>Dothideomycetes</taxon>
        <taxon>Pleosporomycetidae</taxon>
        <taxon>Pleosporales</taxon>
        <taxon>Pleosporineae</taxon>
        <taxon>Pleosporaceae</taxon>
        <taxon>Curvularia</taxon>
    </lineage>
</organism>
<dbReference type="CDD" id="cd15849">
    <property type="entry name" value="SNARE_Sso1"/>
    <property type="match status" value="1"/>
</dbReference>
<evidence type="ECO:0000313" key="11">
    <source>
        <dbReference type="Proteomes" id="UP001056012"/>
    </source>
</evidence>
<protein>
    <recommendedName>
        <fullName evidence="9">t-SNARE coiled-coil homology domain-containing protein</fullName>
    </recommendedName>
</protein>
<feature type="domain" description="T-SNARE coiled-coil homology" evidence="9">
    <location>
        <begin position="269"/>
        <end position="331"/>
    </location>
</feature>
<dbReference type="GO" id="GO:0005484">
    <property type="term" value="F:SNAP receptor activity"/>
    <property type="evidence" value="ECO:0007669"/>
    <property type="project" value="TreeGrafter"/>
</dbReference>
<dbReference type="PANTHER" id="PTHR19957:SF307">
    <property type="entry name" value="PROTEIN SSO1-RELATED"/>
    <property type="match status" value="1"/>
</dbReference>
<dbReference type="VEuPathDB" id="FungiDB:yc1106_05471"/>
<evidence type="ECO:0000256" key="2">
    <source>
        <dbReference type="ARBA" id="ARBA00009063"/>
    </source>
</evidence>
<dbReference type="Proteomes" id="UP001056012">
    <property type="component" value="Chromosome 4"/>
</dbReference>
<evidence type="ECO:0000256" key="8">
    <source>
        <dbReference type="SAM" id="Phobius"/>
    </source>
</evidence>
<keyword evidence="3 8" id="KW-0812">Transmembrane</keyword>
<feature type="region of interest" description="Disordered" evidence="7">
    <location>
        <begin position="1"/>
        <end position="87"/>
    </location>
</feature>
<keyword evidence="11" id="KW-1185">Reference proteome</keyword>
<dbReference type="OrthoDB" id="10255013at2759"/>
<evidence type="ECO:0000256" key="5">
    <source>
        <dbReference type="ARBA" id="ARBA00023136"/>
    </source>
</evidence>
<keyword evidence="6" id="KW-0175">Coiled coil</keyword>
<dbReference type="GO" id="GO:0000149">
    <property type="term" value="F:SNARE binding"/>
    <property type="evidence" value="ECO:0007669"/>
    <property type="project" value="TreeGrafter"/>
</dbReference>
<feature type="compositionally biased region" description="Polar residues" evidence="7">
    <location>
        <begin position="62"/>
        <end position="87"/>
    </location>
</feature>
<keyword evidence="4 8" id="KW-1133">Transmembrane helix</keyword>
<dbReference type="InterPro" id="IPR045242">
    <property type="entry name" value="Syntaxin"/>
</dbReference>
<dbReference type="SMART" id="SM00503">
    <property type="entry name" value="SynN"/>
    <property type="match status" value="1"/>
</dbReference>
<evidence type="ECO:0000256" key="3">
    <source>
        <dbReference type="ARBA" id="ARBA00022692"/>
    </source>
</evidence>
<dbReference type="EMBL" id="CP089277">
    <property type="protein sequence ID" value="USP78197.1"/>
    <property type="molecule type" value="Genomic_DNA"/>
</dbReference>
<dbReference type="InterPro" id="IPR010989">
    <property type="entry name" value="SNARE"/>
</dbReference>